<name>A0A4Y8WSJ9_9PORP</name>
<proteinExistence type="predicted"/>
<dbReference type="GO" id="GO:0009011">
    <property type="term" value="F:alpha-1,4-glucan glucosyltransferase (ADP-glucose donor) activity"/>
    <property type="evidence" value="ECO:0007669"/>
    <property type="project" value="UniProtKB-EC"/>
</dbReference>
<sequence>MVTMRKKKVAKKKVLYLAQEIYPYLEDSPVGKDSKLIPLGILERGNDIRTFMPNYGVINERRNQLHEVIRLSGVNLTVNDKVHQLIIKVASLMPQRMQVYFIDNDDFFGRKGVFTESDGTYYQDNVERAVFFIRGVFETVKKLRWIPDIIHCQGWFTGLAPLYLRTMLKDDPALSRAKIVYSAYDTAPEFPFDDQLTGVLGYDNIKHPLLDGNKLDREALVKLILEYVDGIIYSEANASDELKNVIKNSGIKALNFESDDKLIETVADFYTDVIGRDEEEDIDEDV</sequence>
<dbReference type="SUPFAM" id="SSF53756">
    <property type="entry name" value="UDP-Glycosyltransferase/glycogen phosphorylase"/>
    <property type="match status" value="1"/>
</dbReference>
<dbReference type="EC" id="2.4.1.21" evidence="2"/>
<accession>A0A4Y8WSJ9</accession>
<dbReference type="Pfam" id="PF08323">
    <property type="entry name" value="Glyco_transf_5"/>
    <property type="match status" value="1"/>
</dbReference>
<evidence type="ECO:0000256" key="1">
    <source>
        <dbReference type="ARBA" id="ARBA00001478"/>
    </source>
</evidence>
<keyword evidence="3" id="KW-0328">Glycosyltransferase</keyword>
<protein>
    <recommendedName>
        <fullName evidence="2">starch synthase</fullName>
        <ecNumber evidence="2">2.4.1.21</ecNumber>
    </recommendedName>
</protein>
<dbReference type="STRING" id="1122973.GCA_000379925_01032"/>
<evidence type="ECO:0000313" key="7">
    <source>
        <dbReference type="Proteomes" id="UP000297225"/>
    </source>
</evidence>
<dbReference type="OrthoDB" id="9808590at2"/>
<gene>
    <name evidence="6" type="ORF">E4P47_00015</name>
</gene>
<dbReference type="Proteomes" id="UP000297225">
    <property type="component" value="Unassembled WGS sequence"/>
</dbReference>
<comment type="caution">
    <text evidence="6">The sequence shown here is derived from an EMBL/GenBank/DDBJ whole genome shotgun (WGS) entry which is preliminary data.</text>
</comment>
<dbReference type="Gene3D" id="3.40.50.2000">
    <property type="entry name" value="Glycogen Phosphorylase B"/>
    <property type="match status" value="1"/>
</dbReference>
<evidence type="ECO:0000313" key="6">
    <source>
        <dbReference type="EMBL" id="TFH97500.1"/>
    </source>
</evidence>
<dbReference type="InterPro" id="IPR013534">
    <property type="entry name" value="Starch_synth_cat_dom"/>
</dbReference>
<dbReference type="EMBL" id="SPNC01000001">
    <property type="protein sequence ID" value="TFH97500.1"/>
    <property type="molecule type" value="Genomic_DNA"/>
</dbReference>
<keyword evidence="7" id="KW-1185">Reference proteome</keyword>
<evidence type="ECO:0000256" key="2">
    <source>
        <dbReference type="ARBA" id="ARBA00012588"/>
    </source>
</evidence>
<evidence type="ECO:0000256" key="4">
    <source>
        <dbReference type="ARBA" id="ARBA00022679"/>
    </source>
</evidence>
<dbReference type="AlphaFoldDB" id="A0A4Y8WSJ9"/>
<reference evidence="6 7" key="1">
    <citation type="submission" date="2019-03" db="EMBL/GenBank/DDBJ databases">
        <title>Porphyromonas levii Isolated from the Uterus of Dairy Cows.</title>
        <authorList>
            <person name="Francis A.M."/>
        </authorList>
    </citation>
    <scope>NUCLEOTIDE SEQUENCE [LARGE SCALE GENOMIC DNA]</scope>
    <source>
        <strain evidence="6 7">AF5678</strain>
    </source>
</reference>
<evidence type="ECO:0000259" key="5">
    <source>
        <dbReference type="Pfam" id="PF08323"/>
    </source>
</evidence>
<comment type="catalytic activity">
    <reaction evidence="1">
        <text>[(1-&gt;4)-alpha-D-glucosyl](n) + ADP-alpha-D-glucose = [(1-&gt;4)-alpha-D-glucosyl](n+1) + ADP + H(+)</text>
        <dbReference type="Rhea" id="RHEA:18189"/>
        <dbReference type="Rhea" id="RHEA-COMP:9584"/>
        <dbReference type="Rhea" id="RHEA-COMP:9587"/>
        <dbReference type="ChEBI" id="CHEBI:15378"/>
        <dbReference type="ChEBI" id="CHEBI:15444"/>
        <dbReference type="ChEBI" id="CHEBI:57498"/>
        <dbReference type="ChEBI" id="CHEBI:456216"/>
        <dbReference type="EC" id="2.4.1.21"/>
    </reaction>
</comment>
<dbReference type="RefSeq" id="WP_134848876.1">
    <property type="nucleotide sequence ID" value="NZ_CP197400.1"/>
</dbReference>
<feature type="domain" description="Starch synthase catalytic" evidence="5">
    <location>
        <begin position="13"/>
        <end position="207"/>
    </location>
</feature>
<evidence type="ECO:0000256" key="3">
    <source>
        <dbReference type="ARBA" id="ARBA00022676"/>
    </source>
</evidence>
<dbReference type="GeneID" id="66796831"/>
<organism evidence="6 7">
    <name type="scientific">Porphyromonas levii</name>
    <dbReference type="NCBI Taxonomy" id="28114"/>
    <lineage>
        <taxon>Bacteria</taxon>
        <taxon>Pseudomonadati</taxon>
        <taxon>Bacteroidota</taxon>
        <taxon>Bacteroidia</taxon>
        <taxon>Bacteroidales</taxon>
        <taxon>Porphyromonadaceae</taxon>
        <taxon>Porphyromonas</taxon>
    </lineage>
</organism>
<keyword evidence="4" id="KW-0808">Transferase</keyword>